<evidence type="ECO:0000256" key="1">
    <source>
        <dbReference type="SAM" id="SignalP"/>
    </source>
</evidence>
<reference evidence="3" key="1">
    <citation type="journal article" date="2023" name="Commun. Biol.">
        <title>Genome analysis of Parmales, the sister group of diatoms, reveals the evolutionary specialization of diatoms from phago-mixotrophs to photoautotrophs.</title>
        <authorList>
            <person name="Ban H."/>
            <person name="Sato S."/>
            <person name="Yoshikawa S."/>
            <person name="Yamada K."/>
            <person name="Nakamura Y."/>
            <person name="Ichinomiya M."/>
            <person name="Sato N."/>
            <person name="Blanc-Mathieu R."/>
            <person name="Endo H."/>
            <person name="Kuwata A."/>
            <person name="Ogata H."/>
        </authorList>
    </citation>
    <scope>NUCLEOTIDE SEQUENCE [LARGE SCALE GENOMIC DNA]</scope>
    <source>
        <strain evidence="3">NIES 3700</strain>
    </source>
</reference>
<keyword evidence="3" id="KW-1185">Reference proteome</keyword>
<dbReference type="Proteomes" id="UP001165122">
    <property type="component" value="Unassembled WGS sequence"/>
</dbReference>
<dbReference type="AlphaFoldDB" id="A0A9W7KZX1"/>
<dbReference type="OrthoDB" id="200301at2759"/>
<organism evidence="2 3">
    <name type="scientific">Triparma laevis f. longispina</name>
    <dbReference type="NCBI Taxonomy" id="1714387"/>
    <lineage>
        <taxon>Eukaryota</taxon>
        <taxon>Sar</taxon>
        <taxon>Stramenopiles</taxon>
        <taxon>Ochrophyta</taxon>
        <taxon>Bolidophyceae</taxon>
        <taxon>Parmales</taxon>
        <taxon>Triparmaceae</taxon>
        <taxon>Triparma</taxon>
    </lineage>
</organism>
<feature type="chain" id="PRO_5040942805" evidence="1">
    <location>
        <begin position="21"/>
        <end position="389"/>
    </location>
</feature>
<gene>
    <name evidence="2" type="ORF">TrLO_g1530</name>
</gene>
<protein>
    <submittedName>
        <fullName evidence="2">Uncharacterized protein</fullName>
    </submittedName>
</protein>
<comment type="caution">
    <text evidence="2">The sequence shown here is derived from an EMBL/GenBank/DDBJ whole genome shotgun (WGS) entry which is preliminary data.</text>
</comment>
<accession>A0A9W7KZX1</accession>
<feature type="signal peptide" evidence="1">
    <location>
        <begin position="1"/>
        <end position="20"/>
    </location>
</feature>
<keyword evidence="1" id="KW-0732">Signal</keyword>
<dbReference type="EMBL" id="BRXW01000320">
    <property type="protein sequence ID" value="GMI18108.1"/>
    <property type="molecule type" value="Genomic_DNA"/>
</dbReference>
<sequence length="389" mass="40050">MKLSVLPTIIAFLLAQSASGGTNTAYGGEELSVGRTTDVHAVHGIQTSSGSSVLVGKGGESESSANTYAFAVSLSSTGAKQWGWGSNKSGSDAANSVAELSSGDLLVAGWRTVGSVGKRSITKISSSGTELYTATDFGDSSSSNGAYEMIVVDSTDVYLAGLNKKATLDEMAFKSYGNVPGGTAIVQKMPFGSSAPTSSDVTWSREFSGYFTAKIVVPIRADKVAVQLFGEEEEKMAAVVMLNSNDGNIVWGPTVYGDEHGEGTDMTASVDGTFLVMVGHGDGGTGVGISGRVTKISVSDGAALWDNSYSVGGNAKLIFNECWGVVAQADGSGFEVACGAGIEYDTCGHVTGQDKTASCCWGGGRLPTMEGTLTEEMKATWTEEAPLPL</sequence>
<evidence type="ECO:0000313" key="3">
    <source>
        <dbReference type="Proteomes" id="UP001165122"/>
    </source>
</evidence>
<proteinExistence type="predicted"/>
<evidence type="ECO:0000313" key="2">
    <source>
        <dbReference type="EMBL" id="GMI18108.1"/>
    </source>
</evidence>
<name>A0A9W7KZX1_9STRA</name>